<dbReference type="InterPro" id="IPR002524">
    <property type="entry name" value="Cation_efflux"/>
</dbReference>
<evidence type="ECO:0000256" key="6">
    <source>
        <dbReference type="ARBA" id="ARBA00022989"/>
    </source>
</evidence>
<evidence type="ECO:0000256" key="5">
    <source>
        <dbReference type="ARBA" id="ARBA00022692"/>
    </source>
</evidence>
<dbReference type="FunFam" id="3.30.70.1350:FF:000005">
    <property type="entry name" value="Metal tolerance protein 4"/>
    <property type="match status" value="1"/>
</dbReference>
<comment type="subcellular location">
    <subcellularLocation>
        <location evidence="2">Endomembrane system</location>
        <topology evidence="2">Multi-pass membrane protein</topology>
    </subcellularLocation>
    <subcellularLocation>
        <location evidence="8">Vacuole membrane</location>
    </subcellularLocation>
</comment>
<dbReference type="AlphaFoldDB" id="A0A8T0I0R9"/>
<dbReference type="SUPFAM" id="SSF161111">
    <property type="entry name" value="Cation efflux protein transmembrane domain-like"/>
    <property type="match status" value="1"/>
</dbReference>
<organism evidence="13 14">
    <name type="scientific">Ceratodon purpureus</name>
    <name type="common">Fire moss</name>
    <name type="synonym">Dicranum purpureum</name>
    <dbReference type="NCBI Taxonomy" id="3225"/>
    <lineage>
        <taxon>Eukaryota</taxon>
        <taxon>Viridiplantae</taxon>
        <taxon>Streptophyta</taxon>
        <taxon>Embryophyta</taxon>
        <taxon>Bryophyta</taxon>
        <taxon>Bryophytina</taxon>
        <taxon>Bryopsida</taxon>
        <taxon>Dicranidae</taxon>
        <taxon>Pseudoditrichales</taxon>
        <taxon>Ditrichaceae</taxon>
        <taxon>Ceratodon</taxon>
    </lineage>
</organism>
<dbReference type="InterPro" id="IPR050291">
    <property type="entry name" value="CDF_Transporter"/>
</dbReference>
<evidence type="ECO:0000256" key="7">
    <source>
        <dbReference type="ARBA" id="ARBA00023136"/>
    </source>
</evidence>
<comment type="caution">
    <text evidence="13">The sequence shown here is derived from an EMBL/GenBank/DDBJ whole genome shotgun (WGS) entry which is preliminary data.</text>
</comment>
<dbReference type="Proteomes" id="UP000822688">
    <property type="component" value="Chromosome 5"/>
</dbReference>
<feature type="region of interest" description="Disordered" evidence="9">
    <location>
        <begin position="1"/>
        <end position="42"/>
    </location>
</feature>
<keyword evidence="3" id="KW-0813">Transport</keyword>
<dbReference type="Gene3D" id="1.20.1510.10">
    <property type="entry name" value="Cation efflux protein transmembrane domain"/>
    <property type="match status" value="1"/>
</dbReference>
<comment type="function">
    <text evidence="1">Involved in sequestration of excess metal in the cytoplasm into vacuoles to maintain metal homeostasis.</text>
</comment>
<evidence type="ECO:0000256" key="1">
    <source>
        <dbReference type="ARBA" id="ARBA00003168"/>
    </source>
</evidence>
<dbReference type="Gene3D" id="3.30.70.1350">
    <property type="entry name" value="Cation efflux protein, cytoplasmic domain"/>
    <property type="match status" value="1"/>
</dbReference>
<dbReference type="SUPFAM" id="SSF160240">
    <property type="entry name" value="Cation efflux protein cytoplasmic domain-like"/>
    <property type="match status" value="1"/>
</dbReference>
<feature type="domain" description="Cation efflux protein transmembrane" evidence="11">
    <location>
        <begin position="107"/>
        <end position="300"/>
    </location>
</feature>
<dbReference type="InterPro" id="IPR027470">
    <property type="entry name" value="Cation_efflux_CTD"/>
</dbReference>
<dbReference type="GO" id="GO:0012505">
    <property type="term" value="C:endomembrane system"/>
    <property type="evidence" value="ECO:0007669"/>
    <property type="project" value="UniProtKB-SubCell"/>
</dbReference>
<dbReference type="PANTHER" id="PTHR43840">
    <property type="entry name" value="MITOCHONDRIAL METAL TRANSPORTER 1-RELATED"/>
    <property type="match status" value="1"/>
</dbReference>
<feature type="transmembrane region" description="Helical" evidence="10">
    <location>
        <begin position="173"/>
        <end position="192"/>
    </location>
</feature>
<reference evidence="13" key="1">
    <citation type="submission" date="2020-06" db="EMBL/GenBank/DDBJ databases">
        <title>WGS assembly of Ceratodon purpureus strain R40.</title>
        <authorList>
            <person name="Carey S.B."/>
            <person name="Jenkins J."/>
            <person name="Shu S."/>
            <person name="Lovell J.T."/>
            <person name="Sreedasyam A."/>
            <person name="Maumus F."/>
            <person name="Tiley G.P."/>
            <person name="Fernandez-Pozo N."/>
            <person name="Barry K."/>
            <person name="Chen C."/>
            <person name="Wang M."/>
            <person name="Lipzen A."/>
            <person name="Daum C."/>
            <person name="Saski C.A."/>
            <person name="Payton A.C."/>
            <person name="Mcbreen J.C."/>
            <person name="Conrad R.E."/>
            <person name="Kollar L.M."/>
            <person name="Olsson S."/>
            <person name="Huttunen S."/>
            <person name="Landis J.B."/>
            <person name="Wickett N.J."/>
            <person name="Johnson M.G."/>
            <person name="Rensing S.A."/>
            <person name="Grimwood J."/>
            <person name="Schmutz J."/>
            <person name="Mcdaniel S.F."/>
        </authorList>
    </citation>
    <scope>NUCLEOTIDE SEQUENCE</scope>
    <source>
        <strain evidence="13">R40</strain>
    </source>
</reference>
<sequence>MADQITAPLLGRNDATEVAVRDGHGDESGPPSDPAPSRPVTGKAQFMYHRMMSGKAFNDPPGASEGQREYNRVQRETLSLTRELEAGNVERASYEDKEEPLESLAITLSNVANVVLLILKIFASVKSKSLAIVASTLESLLDLLAGVILLFTRWAMKQENVYKYPIGKLRVQPVGIVIFAAIMATLGMQVVITATEQLLEGDQGRKMDSGEIVWLTVVMGIATAAKLALFLFCRTFKSEIVHAYSLDHSFDALTNIVGLAAALLANKYYWWIDPVGALILAVYTIFEWSKTVLENAGSLVGKSAPPEFLRKVTLITVSHHDAIKRIDTVRAYTFGSQYFVEVDIELPEDMHLREAHNIGETLQEKLEDLPEVERAYVHLDFESTHRPEHTRPQRHLPPT</sequence>
<keyword evidence="6 10" id="KW-1133">Transmembrane helix</keyword>
<keyword evidence="5 10" id="KW-0812">Transmembrane</keyword>
<gene>
    <name evidence="13" type="ORF">KC19_5G083500</name>
</gene>
<evidence type="ECO:0000313" key="13">
    <source>
        <dbReference type="EMBL" id="KAG0576481.1"/>
    </source>
</evidence>
<feature type="transmembrane region" description="Helical" evidence="10">
    <location>
        <begin position="129"/>
        <end position="152"/>
    </location>
</feature>
<dbReference type="FunFam" id="1.20.1510.10:FF:000015">
    <property type="entry name" value="Metal tolerance protein 4"/>
    <property type="match status" value="1"/>
</dbReference>
<dbReference type="EMBL" id="CM026425">
    <property type="protein sequence ID" value="KAG0576481.1"/>
    <property type="molecule type" value="Genomic_DNA"/>
</dbReference>
<protein>
    <recommendedName>
        <fullName evidence="15">Cation efflux protein cytoplasmic domain-containing protein</fullName>
    </recommendedName>
</protein>
<dbReference type="InterPro" id="IPR036837">
    <property type="entry name" value="Cation_efflux_CTD_sf"/>
</dbReference>
<dbReference type="Pfam" id="PF01545">
    <property type="entry name" value="Cation_efflux"/>
    <property type="match status" value="1"/>
</dbReference>
<evidence type="ECO:0000256" key="3">
    <source>
        <dbReference type="ARBA" id="ARBA00022448"/>
    </source>
</evidence>
<dbReference type="Pfam" id="PF16916">
    <property type="entry name" value="ZT_dimer"/>
    <property type="match status" value="1"/>
</dbReference>
<keyword evidence="7 10" id="KW-0472">Membrane</keyword>
<feature type="transmembrane region" description="Helical" evidence="10">
    <location>
        <begin position="212"/>
        <end position="232"/>
    </location>
</feature>
<dbReference type="GO" id="GO:0008324">
    <property type="term" value="F:monoatomic cation transmembrane transporter activity"/>
    <property type="evidence" value="ECO:0007669"/>
    <property type="project" value="InterPro"/>
</dbReference>
<dbReference type="NCBIfam" id="TIGR01297">
    <property type="entry name" value="CDF"/>
    <property type="match status" value="1"/>
</dbReference>
<dbReference type="InterPro" id="IPR027469">
    <property type="entry name" value="Cation_efflux_TMD_sf"/>
</dbReference>
<evidence type="ECO:0000256" key="2">
    <source>
        <dbReference type="ARBA" id="ARBA00004127"/>
    </source>
</evidence>
<evidence type="ECO:0008006" key="15">
    <source>
        <dbReference type="Google" id="ProtNLM"/>
    </source>
</evidence>
<evidence type="ECO:0000256" key="10">
    <source>
        <dbReference type="SAM" id="Phobius"/>
    </source>
</evidence>
<evidence type="ECO:0000256" key="4">
    <source>
        <dbReference type="ARBA" id="ARBA00022554"/>
    </source>
</evidence>
<evidence type="ECO:0000256" key="9">
    <source>
        <dbReference type="SAM" id="MobiDB-lite"/>
    </source>
</evidence>
<dbReference type="GO" id="GO:0005774">
    <property type="term" value="C:vacuolar membrane"/>
    <property type="evidence" value="ECO:0007669"/>
    <property type="project" value="UniProtKB-SubCell"/>
</dbReference>
<accession>A0A8T0I0R9</accession>
<evidence type="ECO:0000259" key="11">
    <source>
        <dbReference type="Pfam" id="PF01545"/>
    </source>
</evidence>
<evidence type="ECO:0000313" key="14">
    <source>
        <dbReference type="Proteomes" id="UP000822688"/>
    </source>
</evidence>
<proteinExistence type="predicted"/>
<evidence type="ECO:0000259" key="12">
    <source>
        <dbReference type="Pfam" id="PF16916"/>
    </source>
</evidence>
<feature type="domain" description="Cation efflux protein cytoplasmic" evidence="12">
    <location>
        <begin position="306"/>
        <end position="380"/>
    </location>
</feature>
<keyword evidence="4" id="KW-0926">Vacuole</keyword>
<evidence type="ECO:0000256" key="8">
    <source>
        <dbReference type="ARBA" id="ARBA00037813"/>
    </source>
</evidence>
<dbReference type="InterPro" id="IPR058533">
    <property type="entry name" value="Cation_efflux_TM"/>
</dbReference>
<dbReference type="PANTHER" id="PTHR43840:SF13">
    <property type="entry name" value="CATION EFFLUX PROTEIN CYTOPLASMIC DOMAIN-CONTAINING PROTEIN"/>
    <property type="match status" value="1"/>
</dbReference>
<name>A0A8T0I0R9_CERPU</name>
<keyword evidence="14" id="KW-1185">Reference proteome</keyword>